<organism evidence="1 2">
    <name type="scientific">Pseudomonas fluorescens</name>
    <dbReference type="NCBI Taxonomy" id="294"/>
    <lineage>
        <taxon>Bacteria</taxon>
        <taxon>Pseudomonadati</taxon>
        <taxon>Pseudomonadota</taxon>
        <taxon>Gammaproteobacteria</taxon>
        <taxon>Pseudomonadales</taxon>
        <taxon>Pseudomonadaceae</taxon>
        <taxon>Pseudomonas</taxon>
    </lineage>
</organism>
<accession>A0A423MUJ3</accession>
<evidence type="ECO:0000313" key="2">
    <source>
        <dbReference type="Proteomes" id="UP000283650"/>
    </source>
</evidence>
<gene>
    <name evidence="1" type="ORF">BK672_26590</name>
</gene>
<evidence type="ECO:0000313" key="1">
    <source>
        <dbReference type="EMBL" id="RON89049.1"/>
    </source>
</evidence>
<dbReference type="EMBL" id="MOBY01000032">
    <property type="protein sequence ID" value="RON89049.1"/>
    <property type="molecule type" value="Genomic_DNA"/>
</dbReference>
<proteinExistence type="predicted"/>
<dbReference type="Proteomes" id="UP000283650">
    <property type="component" value="Unassembled WGS sequence"/>
</dbReference>
<comment type="caution">
    <text evidence="1">The sequence shown here is derived from an EMBL/GenBank/DDBJ whole genome shotgun (WGS) entry which is preliminary data.</text>
</comment>
<name>A0A423MUJ3_PSEFL</name>
<reference evidence="1 2" key="1">
    <citation type="submission" date="2016-10" db="EMBL/GenBank/DDBJ databases">
        <title>Comparative genome analysis of multiple Pseudomonas spp. focuses on biocontrol and plant growth promoting traits.</title>
        <authorList>
            <person name="Tao X.-Y."/>
            <person name="Taylor C.G."/>
        </authorList>
    </citation>
    <scope>NUCLEOTIDE SEQUENCE [LARGE SCALE GENOMIC DNA]</scope>
    <source>
        <strain evidence="1 2">2F9</strain>
    </source>
</reference>
<sequence>MRYSKGSGRPPTHLTLISSVDTDTGSLVFAHTEVGEHRVHYTSRVELLSMLNSLLRQRVPIAVGGMLPGPADEVDMLIANEVLEGPYIELSWSGPGQWALREIDGTAGQWQLVADTRSMANVSFDPQSLRSLCR</sequence>
<protein>
    <submittedName>
        <fullName evidence="1">Uncharacterized protein</fullName>
    </submittedName>
</protein>
<dbReference type="AlphaFoldDB" id="A0A423MUJ3"/>